<evidence type="ECO:0000313" key="1">
    <source>
        <dbReference type="EMBL" id="HCT56632.1"/>
    </source>
</evidence>
<dbReference type="EMBL" id="DPIY01000006">
    <property type="protein sequence ID" value="HCT56632.1"/>
    <property type="molecule type" value="Genomic_DNA"/>
</dbReference>
<gene>
    <name evidence="1" type="ORF">DGD08_05385</name>
</gene>
<accession>A0A3D4V7B4</accession>
<name>A0A3D4V7B4_9BACT</name>
<dbReference type="InterPro" id="IPR007922">
    <property type="entry name" value="DciA-like"/>
</dbReference>
<reference evidence="1 2" key="1">
    <citation type="journal article" date="2018" name="Nat. Biotechnol.">
        <title>A standardized bacterial taxonomy based on genome phylogeny substantially revises the tree of life.</title>
        <authorList>
            <person name="Parks D.H."/>
            <person name="Chuvochina M."/>
            <person name="Waite D.W."/>
            <person name="Rinke C."/>
            <person name="Skarshewski A."/>
            <person name="Chaumeil P.A."/>
            <person name="Hugenholtz P."/>
        </authorList>
    </citation>
    <scope>NUCLEOTIDE SEQUENCE [LARGE SCALE GENOMIC DNA]</scope>
    <source>
        <strain evidence="1">UBA8844</strain>
    </source>
</reference>
<dbReference type="PANTHER" id="PTHR36456">
    <property type="entry name" value="UPF0232 PROTEIN SCO3875"/>
    <property type="match status" value="1"/>
</dbReference>
<organism evidence="1 2">
    <name type="scientific">Gemmatimonas aurantiaca</name>
    <dbReference type="NCBI Taxonomy" id="173480"/>
    <lineage>
        <taxon>Bacteria</taxon>
        <taxon>Pseudomonadati</taxon>
        <taxon>Gemmatimonadota</taxon>
        <taxon>Gemmatimonadia</taxon>
        <taxon>Gemmatimonadales</taxon>
        <taxon>Gemmatimonadaceae</taxon>
        <taxon>Gemmatimonas</taxon>
    </lineage>
</organism>
<protein>
    <submittedName>
        <fullName evidence="1">DUF721 domain-containing protein</fullName>
    </submittedName>
</protein>
<dbReference type="Pfam" id="PF05258">
    <property type="entry name" value="DciA"/>
    <property type="match status" value="1"/>
</dbReference>
<comment type="caution">
    <text evidence="1">The sequence shown here is derived from an EMBL/GenBank/DDBJ whole genome shotgun (WGS) entry which is preliminary data.</text>
</comment>
<evidence type="ECO:0000313" key="2">
    <source>
        <dbReference type="Proteomes" id="UP000264071"/>
    </source>
</evidence>
<dbReference type="PANTHER" id="PTHR36456:SF1">
    <property type="entry name" value="UPF0232 PROTEIN SCO3875"/>
    <property type="match status" value="1"/>
</dbReference>
<dbReference type="AlphaFoldDB" id="A0A3D4V7B4"/>
<dbReference type="Proteomes" id="UP000264071">
    <property type="component" value="Unassembled WGS sequence"/>
</dbReference>
<sequence>MSEKPPRKPTAMSDVVASVLQKAGLTDRLAQVSVIPEWPQLVGPQIASVTEPLLLQQDGTLVVMVKTHGWMQELTLLEPELLRSLNRDPSRAPVVKLRLMLRR</sequence>
<proteinExistence type="predicted"/>
<dbReference type="OMA" id="HTWVEVI"/>